<protein>
    <recommendedName>
        <fullName evidence="3">SET domain-containing protein</fullName>
    </recommendedName>
</protein>
<gene>
    <name evidence="1" type="ORF">GPECTOR_262g670</name>
</gene>
<dbReference type="OrthoDB" id="547750at2759"/>
<proteinExistence type="predicted"/>
<dbReference type="SUPFAM" id="SSF82199">
    <property type="entry name" value="SET domain"/>
    <property type="match status" value="1"/>
</dbReference>
<evidence type="ECO:0008006" key="3">
    <source>
        <dbReference type="Google" id="ProtNLM"/>
    </source>
</evidence>
<evidence type="ECO:0000313" key="1">
    <source>
        <dbReference type="EMBL" id="KXZ41852.1"/>
    </source>
</evidence>
<dbReference type="InterPro" id="IPR046341">
    <property type="entry name" value="SET_dom_sf"/>
</dbReference>
<keyword evidence="2" id="KW-1185">Reference proteome</keyword>
<dbReference type="AlphaFoldDB" id="A0A150FW53"/>
<reference evidence="2" key="1">
    <citation type="journal article" date="2016" name="Nat. Commun.">
        <title>The Gonium pectorale genome demonstrates co-option of cell cycle regulation during the evolution of multicellularity.</title>
        <authorList>
            <person name="Hanschen E.R."/>
            <person name="Marriage T.N."/>
            <person name="Ferris P.J."/>
            <person name="Hamaji T."/>
            <person name="Toyoda A."/>
            <person name="Fujiyama A."/>
            <person name="Neme R."/>
            <person name="Noguchi H."/>
            <person name="Minakuchi Y."/>
            <person name="Suzuki M."/>
            <person name="Kawai-Toyooka H."/>
            <person name="Smith D.R."/>
            <person name="Sparks H."/>
            <person name="Anderson J."/>
            <person name="Bakaric R."/>
            <person name="Luria V."/>
            <person name="Karger A."/>
            <person name="Kirschner M.W."/>
            <person name="Durand P.M."/>
            <person name="Michod R.E."/>
            <person name="Nozaki H."/>
            <person name="Olson B.J."/>
        </authorList>
    </citation>
    <scope>NUCLEOTIDE SEQUENCE [LARGE SCALE GENOMIC DNA]</scope>
    <source>
        <strain evidence="2">NIES-2863</strain>
    </source>
</reference>
<dbReference type="STRING" id="33097.A0A150FW53"/>
<dbReference type="Proteomes" id="UP000075714">
    <property type="component" value="Unassembled WGS sequence"/>
</dbReference>
<accession>A0A150FW53</accession>
<comment type="caution">
    <text evidence="1">The sequence shown here is derived from an EMBL/GenBank/DDBJ whole genome shotgun (WGS) entry which is preliminary data.</text>
</comment>
<evidence type="ECO:0000313" key="2">
    <source>
        <dbReference type="Proteomes" id="UP000075714"/>
    </source>
</evidence>
<dbReference type="EMBL" id="LSYV01000261">
    <property type="protein sequence ID" value="KXZ41852.1"/>
    <property type="molecule type" value="Genomic_DNA"/>
</dbReference>
<sequence length="197" mass="21162">MQAGDDDGVAKRYLGPPYGNALVATRDFAPGDVVLRDAPLLATTEDSQLLDRIYDAHDAVGIRADLLGKDASVDFSLQMLQYAAADDLTRSKLRSLFTPDLRSCADEPYVRAATQYAAQLGSAARHAPGDLAASALAPLARLAPRPDEVARVVLAWVCNCYSTVDGGGALYERGSLVNHCCEGNTRYGAPQWGRDYR</sequence>
<name>A0A150FW53_GONPE</name>
<organism evidence="1 2">
    <name type="scientific">Gonium pectorale</name>
    <name type="common">Green alga</name>
    <dbReference type="NCBI Taxonomy" id="33097"/>
    <lineage>
        <taxon>Eukaryota</taxon>
        <taxon>Viridiplantae</taxon>
        <taxon>Chlorophyta</taxon>
        <taxon>core chlorophytes</taxon>
        <taxon>Chlorophyceae</taxon>
        <taxon>CS clade</taxon>
        <taxon>Chlamydomonadales</taxon>
        <taxon>Volvocaceae</taxon>
        <taxon>Gonium</taxon>
    </lineage>
</organism>